<dbReference type="InterPro" id="IPR037512">
    <property type="entry name" value="PGPase_prok"/>
</dbReference>
<dbReference type="PANTHER" id="PTHR43434">
    <property type="entry name" value="PHOSPHOGLYCOLATE PHOSPHATASE"/>
    <property type="match status" value="1"/>
</dbReference>
<dbReference type="SUPFAM" id="SSF56784">
    <property type="entry name" value="HAD-like"/>
    <property type="match status" value="1"/>
</dbReference>
<dbReference type="InterPro" id="IPR023198">
    <property type="entry name" value="PGP-like_dom2"/>
</dbReference>
<dbReference type="Gene3D" id="3.40.50.1000">
    <property type="entry name" value="HAD superfamily/HAD-like"/>
    <property type="match status" value="1"/>
</dbReference>
<dbReference type="EC" id="3.1.3.18" evidence="5"/>
<keyword evidence="6" id="KW-0479">Metal-binding</keyword>
<name>A0A1Y5RVY2_9RHOB</name>
<protein>
    <recommendedName>
        <fullName evidence="5">phosphoglycolate phosphatase</fullName>
        <ecNumber evidence="5">3.1.3.18</ecNumber>
    </recommendedName>
</protein>
<dbReference type="Pfam" id="PF00702">
    <property type="entry name" value="Hydrolase"/>
    <property type="match status" value="1"/>
</dbReference>
<dbReference type="InterPro" id="IPR050155">
    <property type="entry name" value="HAD-like_hydrolase_sf"/>
</dbReference>
<sequence>MARIVFDLDGTLVDSAPDIRAVANSVLAEEGGAPLSLAETVAFIGEGTSVFVARMRAARDIPDTEQKRLHAAFLPRYQGAVELTEMYDGVTDALRALIDAGHVLGLCTNKPEGPADAVLRHFGLEDLFATRIGGDSLATRKPDPAPLHAALDALGDGPSLYVGDSETDAETAARADVPFLLFTRGYRKAAVETLPHRAVFEDWAALPGLVAAL</sequence>
<comment type="similarity">
    <text evidence="4">Belongs to the HAD-like hydrolase superfamily. CbbY/CbbZ/Gph/YieH family.</text>
</comment>
<evidence type="ECO:0000256" key="4">
    <source>
        <dbReference type="ARBA" id="ARBA00006171"/>
    </source>
</evidence>
<proteinExistence type="inferred from homology"/>
<dbReference type="InterPro" id="IPR036412">
    <property type="entry name" value="HAD-like_sf"/>
</dbReference>
<accession>A0A1Y5RVY2</accession>
<dbReference type="InterPro" id="IPR006439">
    <property type="entry name" value="HAD-SF_hydro_IA"/>
</dbReference>
<keyword evidence="8" id="KW-0460">Magnesium</keyword>
<reference evidence="10 11" key="1">
    <citation type="submission" date="2017-03" db="EMBL/GenBank/DDBJ databases">
        <authorList>
            <person name="Afonso C.L."/>
            <person name="Miller P.J."/>
            <person name="Scott M.A."/>
            <person name="Spackman E."/>
            <person name="Goraichik I."/>
            <person name="Dimitrov K.M."/>
            <person name="Suarez D.L."/>
            <person name="Swayne D.E."/>
        </authorList>
    </citation>
    <scope>NUCLEOTIDE SEQUENCE [LARGE SCALE GENOMIC DNA]</scope>
    <source>
        <strain evidence="10 11">CECT 7066</strain>
    </source>
</reference>
<dbReference type="PANTHER" id="PTHR43434:SF1">
    <property type="entry name" value="PHOSPHOGLYCOLATE PHOSPHATASE"/>
    <property type="match status" value="1"/>
</dbReference>
<comment type="pathway">
    <text evidence="3">Organic acid metabolism; glycolate biosynthesis; glycolate from 2-phosphoglycolate: step 1/1.</text>
</comment>
<gene>
    <name evidence="10" type="primary">gph_2</name>
    <name evidence="10" type="ORF">PAM7066_00931</name>
</gene>
<dbReference type="GO" id="GO:0005975">
    <property type="term" value="P:carbohydrate metabolic process"/>
    <property type="evidence" value="ECO:0007669"/>
    <property type="project" value="InterPro"/>
</dbReference>
<dbReference type="GO" id="GO:0006281">
    <property type="term" value="P:DNA repair"/>
    <property type="evidence" value="ECO:0007669"/>
    <property type="project" value="TreeGrafter"/>
</dbReference>
<dbReference type="Proteomes" id="UP000193870">
    <property type="component" value="Unassembled WGS sequence"/>
</dbReference>
<keyword evidence="11" id="KW-1185">Reference proteome</keyword>
<keyword evidence="7 10" id="KW-0378">Hydrolase</keyword>
<comment type="cofactor">
    <cofactor evidence="2">
        <name>Mg(2+)</name>
        <dbReference type="ChEBI" id="CHEBI:18420"/>
    </cofactor>
</comment>
<dbReference type="NCBIfam" id="TIGR01449">
    <property type="entry name" value="PGP_bact"/>
    <property type="match status" value="1"/>
</dbReference>
<dbReference type="RefSeq" id="WP_085852961.1">
    <property type="nucleotide sequence ID" value="NZ_FOPF01000002.1"/>
</dbReference>
<dbReference type="GO" id="GO:0005829">
    <property type="term" value="C:cytosol"/>
    <property type="evidence" value="ECO:0007669"/>
    <property type="project" value="TreeGrafter"/>
</dbReference>
<dbReference type="GO" id="GO:0046872">
    <property type="term" value="F:metal ion binding"/>
    <property type="evidence" value="ECO:0007669"/>
    <property type="project" value="UniProtKB-KW"/>
</dbReference>
<comment type="catalytic activity">
    <reaction evidence="1">
        <text>2-phosphoglycolate + H2O = glycolate + phosphate</text>
        <dbReference type="Rhea" id="RHEA:14369"/>
        <dbReference type="ChEBI" id="CHEBI:15377"/>
        <dbReference type="ChEBI" id="CHEBI:29805"/>
        <dbReference type="ChEBI" id="CHEBI:43474"/>
        <dbReference type="ChEBI" id="CHEBI:58033"/>
        <dbReference type="EC" id="3.1.3.18"/>
    </reaction>
</comment>
<evidence type="ECO:0000256" key="6">
    <source>
        <dbReference type="ARBA" id="ARBA00022723"/>
    </source>
</evidence>
<evidence type="ECO:0000256" key="3">
    <source>
        <dbReference type="ARBA" id="ARBA00004818"/>
    </source>
</evidence>
<dbReference type="EMBL" id="FWFV01000002">
    <property type="protein sequence ID" value="SLN25407.1"/>
    <property type="molecule type" value="Genomic_DNA"/>
</dbReference>
<dbReference type="OrthoDB" id="9793014at2"/>
<evidence type="ECO:0000313" key="10">
    <source>
        <dbReference type="EMBL" id="SLN25407.1"/>
    </source>
</evidence>
<dbReference type="GO" id="GO:0008967">
    <property type="term" value="F:phosphoglycolate phosphatase activity"/>
    <property type="evidence" value="ECO:0007669"/>
    <property type="project" value="UniProtKB-EC"/>
</dbReference>
<dbReference type="AlphaFoldDB" id="A0A1Y5RVY2"/>
<dbReference type="NCBIfam" id="TIGR01549">
    <property type="entry name" value="HAD-SF-IA-v1"/>
    <property type="match status" value="1"/>
</dbReference>
<evidence type="ECO:0000256" key="2">
    <source>
        <dbReference type="ARBA" id="ARBA00001946"/>
    </source>
</evidence>
<dbReference type="SFLD" id="SFLDG01129">
    <property type="entry name" value="C1.5:_HAD__Beta-PGM__Phosphata"/>
    <property type="match status" value="1"/>
</dbReference>
<dbReference type="SFLD" id="SFLDS00003">
    <property type="entry name" value="Haloacid_Dehalogenase"/>
    <property type="match status" value="1"/>
</dbReference>
<dbReference type="InterPro" id="IPR023214">
    <property type="entry name" value="HAD_sf"/>
</dbReference>
<dbReference type="Gene3D" id="1.10.150.240">
    <property type="entry name" value="Putative phosphatase, domain 2"/>
    <property type="match status" value="1"/>
</dbReference>
<organism evidence="10 11">
    <name type="scientific">Palleronia marisminoris</name>
    <dbReference type="NCBI Taxonomy" id="315423"/>
    <lineage>
        <taxon>Bacteria</taxon>
        <taxon>Pseudomonadati</taxon>
        <taxon>Pseudomonadota</taxon>
        <taxon>Alphaproteobacteria</taxon>
        <taxon>Rhodobacterales</taxon>
        <taxon>Roseobacteraceae</taxon>
        <taxon>Palleronia</taxon>
    </lineage>
</organism>
<evidence type="ECO:0000313" key="11">
    <source>
        <dbReference type="Proteomes" id="UP000193870"/>
    </source>
</evidence>
<evidence type="ECO:0000256" key="9">
    <source>
        <dbReference type="ARBA" id="ARBA00023277"/>
    </source>
</evidence>
<evidence type="ECO:0000256" key="5">
    <source>
        <dbReference type="ARBA" id="ARBA00013078"/>
    </source>
</evidence>
<dbReference type="STRING" id="315423.SAMN04488020_102350"/>
<evidence type="ECO:0000256" key="1">
    <source>
        <dbReference type="ARBA" id="ARBA00000830"/>
    </source>
</evidence>
<evidence type="ECO:0000256" key="7">
    <source>
        <dbReference type="ARBA" id="ARBA00022801"/>
    </source>
</evidence>
<keyword evidence="9" id="KW-0119">Carbohydrate metabolism</keyword>
<evidence type="ECO:0000256" key="8">
    <source>
        <dbReference type="ARBA" id="ARBA00022842"/>
    </source>
</evidence>